<dbReference type="InterPro" id="IPR013766">
    <property type="entry name" value="Thioredoxin_domain"/>
</dbReference>
<name>A0A6J7BQ52_9ZZZZ</name>
<evidence type="ECO:0000313" key="2">
    <source>
        <dbReference type="EMBL" id="CAB4846288.1"/>
    </source>
</evidence>
<reference evidence="2" key="1">
    <citation type="submission" date="2020-05" db="EMBL/GenBank/DDBJ databases">
        <authorList>
            <person name="Chiriac C."/>
            <person name="Salcher M."/>
            <person name="Ghai R."/>
            <person name="Kavagutti S V."/>
        </authorList>
    </citation>
    <scope>NUCLEOTIDE SEQUENCE</scope>
</reference>
<dbReference type="CDD" id="cd02956">
    <property type="entry name" value="ybbN"/>
    <property type="match status" value="1"/>
</dbReference>
<protein>
    <submittedName>
        <fullName evidence="2">Unannotated protein</fullName>
    </submittedName>
</protein>
<dbReference type="PANTHER" id="PTHR43601:SF3">
    <property type="entry name" value="THIOREDOXIN, MITOCHONDRIAL"/>
    <property type="match status" value="1"/>
</dbReference>
<dbReference type="EMBL" id="CAFBPU010000013">
    <property type="protein sequence ID" value="CAB5029366.1"/>
    <property type="molecule type" value="Genomic_DNA"/>
</dbReference>
<accession>A0A6J7BQ52</accession>
<dbReference type="Pfam" id="PF00085">
    <property type="entry name" value="Thioredoxin"/>
    <property type="match status" value="1"/>
</dbReference>
<dbReference type="AlphaFoldDB" id="A0A6J7BQ52"/>
<dbReference type="InterPro" id="IPR011990">
    <property type="entry name" value="TPR-like_helical_dom_sf"/>
</dbReference>
<dbReference type="Gene3D" id="3.40.30.10">
    <property type="entry name" value="Glutaredoxin"/>
    <property type="match status" value="1"/>
</dbReference>
<dbReference type="PANTHER" id="PTHR43601">
    <property type="entry name" value="THIOREDOXIN, MITOCHONDRIAL"/>
    <property type="match status" value="1"/>
</dbReference>
<dbReference type="EMBL" id="CAFBND010000059">
    <property type="protein sequence ID" value="CAB4947257.1"/>
    <property type="molecule type" value="Genomic_DNA"/>
</dbReference>
<dbReference type="InterPro" id="IPR036249">
    <property type="entry name" value="Thioredoxin-like_sf"/>
</dbReference>
<dbReference type="Gene3D" id="1.25.40.10">
    <property type="entry name" value="Tetratricopeptide repeat domain"/>
    <property type="match status" value="1"/>
</dbReference>
<dbReference type="SUPFAM" id="SSF159659">
    <property type="entry name" value="Cgl1923-like"/>
    <property type="match status" value="1"/>
</dbReference>
<feature type="domain" description="Thioredoxin" evidence="1">
    <location>
        <begin position="33"/>
        <end position="151"/>
    </location>
</feature>
<evidence type="ECO:0000313" key="3">
    <source>
        <dbReference type="EMBL" id="CAB4947257.1"/>
    </source>
</evidence>
<dbReference type="GO" id="GO:0045454">
    <property type="term" value="P:cell redox homeostasis"/>
    <property type="evidence" value="ECO:0007669"/>
    <property type="project" value="TreeGrafter"/>
</dbReference>
<gene>
    <name evidence="2" type="ORF">UFOPK3268_00143</name>
    <name evidence="3" type="ORF">UFOPK3752_01434</name>
    <name evidence="4" type="ORF">UFOPK4150_00803</name>
</gene>
<evidence type="ECO:0000313" key="4">
    <source>
        <dbReference type="EMBL" id="CAB5029366.1"/>
    </source>
</evidence>
<dbReference type="GO" id="GO:0006950">
    <property type="term" value="P:response to stress"/>
    <property type="evidence" value="ECO:0007669"/>
    <property type="project" value="UniProtKB-ARBA"/>
</dbReference>
<evidence type="ECO:0000259" key="1">
    <source>
        <dbReference type="PROSITE" id="PS51352"/>
    </source>
</evidence>
<sequence>MPIPPSKVPMRGAVDLAAVAAARQAQAASQERIASGAVPPPAALVIDVNEADFQTAVLDRSFQVPVVVDLWAEWCQPCKALSPVLERLAAEGAGSWLLAKVDVDANPRVAQAFDVQSIPAVFAVIKGQPMPLFQGALPEAQVREYLAELVRVATANGVTGIVTPAGVVEPEAEGEPDGDPGFDAAYDAIEAGDWDAAENAYRVVLASTPGDADAIAGLAQVALLRRTDGVDPAAAVAAAAAEPDSLPSQALAADLELLGGQVDEAFARIIDLVRRTSGAERSAARTHVLGLFALVGDSDPRVVKARMSLANALF</sequence>
<proteinExistence type="predicted"/>
<dbReference type="Pfam" id="PF14561">
    <property type="entry name" value="TPR_20"/>
    <property type="match status" value="1"/>
</dbReference>
<organism evidence="2">
    <name type="scientific">freshwater metagenome</name>
    <dbReference type="NCBI Taxonomy" id="449393"/>
    <lineage>
        <taxon>unclassified sequences</taxon>
        <taxon>metagenomes</taxon>
        <taxon>ecological metagenomes</taxon>
    </lineage>
</organism>
<dbReference type="EMBL" id="CAFBIZ010000009">
    <property type="protein sequence ID" value="CAB4846288.1"/>
    <property type="molecule type" value="Genomic_DNA"/>
</dbReference>
<dbReference type="PROSITE" id="PS51352">
    <property type="entry name" value="THIOREDOXIN_2"/>
    <property type="match status" value="1"/>
</dbReference>
<dbReference type="SUPFAM" id="SSF52833">
    <property type="entry name" value="Thioredoxin-like"/>
    <property type="match status" value="1"/>
</dbReference>